<dbReference type="Proteomes" id="UP000278632">
    <property type="component" value="Unassembled WGS sequence"/>
</dbReference>
<reference evidence="3" key="1">
    <citation type="submission" date="2018-05" db="EMBL/GenBank/DDBJ databases">
        <title>Genome Sequencing of selected type strains of the family Eggerthellaceae.</title>
        <authorList>
            <person name="Danylec N."/>
            <person name="Stoll D.A."/>
            <person name="Doetsch A."/>
            <person name="Huch M."/>
        </authorList>
    </citation>
    <scope>NUCLEOTIDE SEQUENCE [LARGE SCALE GENOMIC DNA]</scope>
    <source>
        <strain evidence="3">DSM 16106</strain>
    </source>
</reference>
<evidence type="ECO:0000256" key="1">
    <source>
        <dbReference type="SAM" id="Phobius"/>
    </source>
</evidence>
<dbReference type="OrthoDB" id="3177614at2"/>
<organism evidence="2 3">
    <name type="scientific">Paraeggerthella hongkongensis</name>
    <dbReference type="NCBI Taxonomy" id="230658"/>
    <lineage>
        <taxon>Bacteria</taxon>
        <taxon>Bacillati</taxon>
        <taxon>Actinomycetota</taxon>
        <taxon>Coriobacteriia</taxon>
        <taxon>Eggerthellales</taxon>
        <taxon>Eggerthellaceae</taxon>
        <taxon>Paraeggerthella</taxon>
    </lineage>
</organism>
<keyword evidence="1" id="KW-0472">Membrane</keyword>
<evidence type="ECO:0000313" key="2">
    <source>
        <dbReference type="EMBL" id="RNL42237.1"/>
    </source>
</evidence>
<comment type="caution">
    <text evidence="2">The sequence shown here is derived from an EMBL/GenBank/DDBJ whole genome shotgun (WGS) entry which is preliminary data.</text>
</comment>
<keyword evidence="1" id="KW-0812">Transmembrane</keyword>
<name>A0A3N0B542_9ACTN</name>
<evidence type="ECO:0000313" key="3">
    <source>
        <dbReference type="Proteomes" id="UP000278632"/>
    </source>
</evidence>
<sequence>MVVQIPRHGRAREENRRSWHGGAFIVESLVLLAFLMAALAVVVQLTGIAHERGTEADRLSNAVTIAANNAEAFAADPASGNMTASFAIANGSLVEVDGTPDAGNESPTYQVNRTVEQHDKGGGTLYTAHIAVTQGTETVYTLDTSRYSTGAEEA</sequence>
<dbReference type="AlphaFoldDB" id="A0A3N0B542"/>
<keyword evidence="3" id="KW-1185">Reference proteome</keyword>
<keyword evidence="1" id="KW-1133">Transmembrane helix</keyword>
<dbReference type="EMBL" id="QICD01000018">
    <property type="protein sequence ID" value="RNL42237.1"/>
    <property type="molecule type" value="Genomic_DNA"/>
</dbReference>
<feature type="transmembrane region" description="Helical" evidence="1">
    <location>
        <begin position="21"/>
        <end position="43"/>
    </location>
</feature>
<accession>A0A3N0B542</accession>
<proteinExistence type="predicted"/>
<gene>
    <name evidence="2" type="ORF">DMP08_08820</name>
</gene>
<protein>
    <submittedName>
        <fullName evidence="2">Uncharacterized protein</fullName>
    </submittedName>
</protein>